<proteinExistence type="predicted"/>
<keyword evidence="1" id="KW-0812">Transmembrane</keyword>
<dbReference type="KEGG" id="pgs:CPT03_10710"/>
<gene>
    <name evidence="2" type="ORF">CPT03_10710</name>
</gene>
<keyword evidence="1" id="KW-1133">Transmembrane helix</keyword>
<reference evidence="2 3" key="1">
    <citation type="submission" date="2017-10" db="EMBL/GenBank/DDBJ databases">
        <title>Whole genome of Pedobacter ginsengisoli T01R-27 isolated from tomato rhizosphere.</title>
        <authorList>
            <person name="Weon H.-Y."/>
            <person name="Lee S.A."/>
            <person name="Sang M.K."/>
            <person name="Song J."/>
        </authorList>
    </citation>
    <scope>NUCLEOTIDE SEQUENCE [LARGE SCALE GENOMIC DNA]</scope>
    <source>
        <strain evidence="2 3">T01R-27</strain>
    </source>
</reference>
<evidence type="ECO:0000313" key="3">
    <source>
        <dbReference type="Proteomes" id="UP000223749"/>
    </source>
</evidence>
<dbReference type="EMBL" id="CP024091">
    <property type="protein sequence ID" value="ATP56916.1"/>
    <property type="molecule type" value="Genomic_DNA"/>
</dbReference>
<evidence type="ECO:0000313" key="2">
    <source>
        <dbReference type="EMBL" id="ATP56916.1"/>
    </source>
</evidence>
<name>A0A2D1U5M5_9SPHI</name>
<sequence>MDITYKSIIIRESLVFTAVLLLSLFAFLFTYAYNWYYNQRINKLSSISLSNMITADSLSNFYQKKESKQIWFFNKLGVLTPHSTPEEVFKRLYAVSQVDSVGHKWNGSWKYMIPFLKSIGFDSHKRFKKFIDENNISNEDVSNLSRSVELTRLNQEIDVEKNKALDKIFSYNEKIKLFWLVFVCLFVFAFFIRFIL</sequence>
<protein>
    <submittedName>
        <fullName evidence="2">Uncharacterized protein</fullName>
    </submittedName>
</protein>
<evidence type="ECO:0000256" key="1">
    <source>
        <dbReference type="SAM" id="Phobius"/>
    </source>
</evidence>
<feature type="transmembrane region" description="Helical" evidence="1">
    <location>
        <begin position="177"/>
        <end position="195"/>
    </location>
</feature>
<dbReference type="AlphaFoldDB" id="A0A2D1U5M5"/>
<accession>A0A2D1U5M5</accession>
<keyword evidence="3" id="KW-1185">Reference proteome</keyword>
<dbReference type="Proteomes" id="UP000223749">
    <property type="component" value="Chromosome"/>
</dbReference>
<keyword evidence="1" id="KW-0472">Membrane</keyword>
<feature type="transmembrane region" description="Helical" evidence="1">
    <location>
        <begin position="14"/>
        <end position="36"/>
    </location>
</feature>
<organism evidence="2 3">
    <name type="scientific">Pedobacter ginsengisoli</name>
    <dbReference type="NCBI Taxonomy" id="363852"/>
    <lineage>
        <taxon>Bacteria</taxon>
        <taxon>Pseudomonadati</taxon>
        <taxon>Bacteroidota</taxon>
        <taxon>Sphingobacteriia</taxon>
        <taxon>Sphingobacteriales</taxon>
        <taxon>Sphingobacteriaceae</taxon>
        <taxon>Pedobacter</taxon>
    </lineage>
</organism>